<dbReference type="RefSeq" id="WP_232748455.1">
    <property type="nucleotide sequence ID" value="NZ_PKHR02000015.1"/>
</dbReference>
<proteinExistence type="predicted"/>
<evidence type="ECO:0000256" key="1">
    <source>
        <dbReference type="SAM" id="MobiDB-lite"/>
    </source>
</evidence>
<feature type="region of interest" description="Disordered" evidence="1">
    <location>
        <begin position="1"/>
        <end position="116"/>
    </location>
</feature>
<evidence type="ECO:0000313" key="4">
    <source>
        <dbReference type="Proteomes" id="UP000235104"/>
    </source>
</evidence>
<feature type="compositionally biased region" description="Basic and acidic residues" evidence="1">
    <location>
        <begin position="10"/>
        <end position="26"/>
    </location>
</feature>
<feature type="transmembrane region" description="Helical" evidence="2">
    <location>
        <begin position="121"/>
        <end position="140"/>
    </location>
</feature>
<protein>
    <recommendedName>
        <fullName evidence="5">Sortase</fullName>
    </recommendedName>
</protein>
<keyword evidence="2" id="KW-0472">Membrane</keyword>
<feature type="compositionally biased region" description="Low complexity" evidence="1">
    <location>
        <begin position="56"/>
        <end position="104"/>
    </location>
</feature>
<gene>
    <name evidence="3" type="ORF">CYJ44_006340</name>
</gene>
<organism evidence="3 4">
    <name type="scientific">Corynebacterium hesseae</name>
    <dbReference type="NCBI Taxonomy" id="2913502"/>
    <lineage>
        <taxon>Bacteria</taxon>
        <taxon>Bacillati</taxon>
        <taxon>Actinomycetota</taxon>
        <taxon>Actinomycetes</taxon>
        <taxon>Mycobacteriales</taxon>
        <taxon>Corynebacteriaceae</taxon>
        <taxon>Corynebacterium</taxon>
    </lineage>
</organism>
<dbReference type="InterPro" id="IPR023365">
    <property type="entry name" value="Sortase_dom-sf"/>
</dbReference>
<evidence type="ECO:0000313" key="3">
    <source>
        <dbReference type="EMBL" id="MEM5985771.1"/>
    </source>
</evidence>
<dbReference type="Gene3D" id="2.40.260.10">
    <property type="entry name" value="Sortase"/>
    <property type="match status" value="1"/>
</dbReference>
<evidence type="ECO:0008006" key="5">
    <source>
        <dbReference type="Google" id="ProtNLM"/>
    </source>
</evidence>
<name>A0ABU9UHS5_9CORY</name>
<comment type="caution">
    <text evidence="3">The sequence shown here is derived from an EMBL/GenBank/DDBJ whole genome shotgun (WGS) entry which is preliminary data.</text>
</comment>
<evidence type="ECO:0000256" key="2">
    <source>
        <dbReference type="SAM" id="Phobius"/>
    </source>
</evidence>
<sequence length="337" mass="36606">MDSRYSTQRDSYRLPEEGIRIDLRAERARRRGSTHDHESTAPERPSYRPRRRPSQERLASSPSTTSPSRRSASTSAPAQQTPSQQAPTQQAPTRTTPKKTTTPAPRRKSPRPRTPISRRGLGVLLILAMVLVGIVAALQINKEPDAPAPQPTDVVAEPAAVIEPSPAVEMYIPTIDVRAEFEEGSCRIKDNKINPDSMNKACTYTAEDKPYSLPGTDAQDVVVVAGHTGAGVPAVFNNLYDGSADEHKASVGDKLYLRTQNSGEQWLVYTATDLHDPSKDGLEQDESIWGTDAQPGRLLTISCIQPANPLAAAVRNAVVGWQFEGVTEAPDPAAEQS</sequence>
<reference evidence="3" key="1">
    <citation type="submission" date="2017-12" db="EMBL/GenBank/DDBJ databases">
        <authorList>
            <person name="Thomas-White K."/>
            <person name="Wolfe A.J."/>
        </authorList>
    </citation>
    <scope>NUCLEOTIDE SEQUENCE</scope>
    <source>
        <strain evidence="3">UMB0043</strain>
    </source>
</reference>
<keyword evidence="2" id="KW-0812">Transmembrane</keyword>
<dbReference type="Proteomes" id="UP000235104">
    <property type="component" value="Unassembled WGS sequence"/>
</dbReference>
<keyword evidence="4" id="KW-1185">Reference proteome</keyword>
<accession>A0ABU9UHS5</accession>
<dbReference type="EMBL" id="PKHR02000015">
    <property type="protein sequence ID" value="MEM5985771.1"/>
    <property type="molecule type" value="Genomic_DNA"/>
</dbReference>
<keyword evidence="2" id="KW-1133">Transmembrane helix</keyword>